<dbReference type="EMBL" id="UZAE01006416">
    <property type="protein sequence ID" value="VDO02095.1"/>
    <property type="molecule type" value="Genomic_DNA"/>
</dbReference>
<organism evidence="3">
    <name type="scientific">Rodentolepis nana</name>
    <name type="common">Dwarf tapeworm</name>
    <name type="synonym">Hymenolepis nana</name>
    <dbReference type="NCBI Taxonomy" id="102285"/>
    <lineage>
        <taxon>Eukaryota</taxon>
        <taxon>Metazoa</taxon>
        <taxon>Spiralia</taxon>
        <taxon>Lophotrochozoa</taxon>
        <taxon>Platyhelminthes</taxon>
        <taxon>Cestoda</taxon>
        <taxon>Eucestoda</taxon>
        <taxon>Cyclophyllidea</taxon>
        <taxon>Hymenolepididae</taxon>
        <taxon>Rodentolepis</taxon>
    </lineage>
</organism>
<gene>
    <name evidence="1" type="ORF">HNAJ_LOCUS6235</name>
</gene>
<dbReference type="SUPFAM" id="SSF57850">
    <property type="entry name" value="RING/U-box"/>
    <property type="match status" value="1"/>
</dbReference>
<dbReference type="AlphaFoldDB" id="A0A0R3TGP8"/>
<proteinExistence type="predicted"/>
<dbReference type="InterPro" id="IPR013083">
    <property type="entry name" value="Znf_RING/FYVE/PHD"/>
</dbReference>
<dbReference type="WBParaSite" id="HNAJ_0000623901-mRNA-1">
    <property type="protein sequence ID" value="HNAJ_0000623901-mRNA-1"/>
    <property type="gene ID" value="HNAJ_0000623901"/>
</dbReference>
<reference evidence="1 2" key="2">
    <citation type="submission" date="2018-11" db="EMBL/GenBank/DDBJ databases">
        <authorList>
            <consortium name="Pathogen Informatics"/>
        </authorList>
    </citation>
    <scope>NUCLEOTIDE SEQUENCE [LARGE SCALE GENOMIC DNA]</scope>
</reference>
<dbReference type="Proteomes" id="UP000278807">
    <property type="component" value="Unassembled WGS sequence"/>
</dbReference>
<evidence type="ECO:0000313" key="2">
    <source>
        <dbReference type="Proteomes" id="UP000278807"/>
    </source>
</evidence>
<dbReference type="Gene3D" id="3.30.40.10">
    <property type="entry name" value="Zinc/RING finger domain, C3HC4 (zinc finger)"/>
    <property type="match status" value="1"/>
</dbReference>
<reference evidence="3" key="1">
    <citation type="submission" date="2017-02" db="UniProtKB">
        <authorList>
            <consortium name="WormBaseParasite"/>
        </authorList>
    </citation>
    <scope>IDENTIFICATION</scope>
</reference>
<evidence type="ECO:0000313" key="3">
    <source>
        <dbReference type="WBParaSite" id="HNAJ_0000623901-mRNA-1"/>
    </source>
</evidence>
<sequence length="134" mass="15412">MVTTNQCSLYLEENKSSFRMLGGSKHNFCNDCIKKLCEAKRTCPLDSTPFDSINTIHEVGSGAVVEKEKLETRMSIQYSCPYIDDADDSVNVESDEAEEIFHDNWFLFASSEVGELIRSRGLLYFHQEIHREKY</sequence>
<protein>
    <submittedName>
        <fullName evidence="3">Zf-AD domain-containing protein</fullName>
    </submittedName>
</protein>
<dbReference type="OrthoDB" id="1935339at2759"/>
<accession>A0A0R3TGP8</accession>
<name>A0A0R3TGP8_RODNA</name>
<evidence type="ECO:0000313" key="1">
    <source>
        <dbReference type="EMBL" id="VDO02095.1"/>
    </source>
</evidence>
<keyword evidence="2" id="KW-1185">Reference proteome</keyword>